<proteinExistence type="predicted"/>
<evidence type="ECO:0000313" key="3">
    <source>
        <dbReference type="EMBL" id="CAB4841684.1"/>
    </source>
</evidence>
<dbReference type="EMBL" id="CAEZXB010000003">
    <property type="protein sequence ID" value="CAB4668230.1"/>
    <property type="molecule type" value="Genomic_DNA"/>
</dbReference>
<evidence type="ECO:0000313" key="2">
    <source>
        <dbReference type="EMBL" id="CAB4683918.1"/>
    </source>
</evidence>
<dbReference type="AlphaFoldDB" id="A0A6J6M246"/>
<dbReference type="EMBL" id="CAEZXN010000002">
    <property type="protein sequence ID" value="CAB4683918.1"/>
    <property type="molecule type" value="Genomic_DNA"/>
</dbReference>
<evidence type="ECO:0000313" key="1">
    <source>
        <dbReference type="EMBL" id="CAB4668230.1"/>
    </source>
</evidence>
<gene>
    <name evidence="1" type="ORF">UFOPK2342_00266</name>
    <name evidence="2" type="ORF">UFOPK2423_00134</name>
    <name evidence="3" type="ORF">UFOPK3266_00449</name>
    <name evidence="4" type="ORF">UFOPK4367_01097</name>
</gene>
<sequence length="242" mass="26920">MVTSVQEPTGTADNVLTLHELAMGEIDIEGRLVEASNATLFGSIHVDDHSLGNVIYKPVSGERPLWDFPHGTLAQREVAAYELSEALGWDLVPPTLLREGPYGLGMVQSWIQIDEEVEIVEVAQGDHPDIIRMALFDALINNTDRKFGHLLPIGGRIYGCDHGVTFHQEDKLRTVLWQFRGDPIPQGLLADLDRLETVLPILEELIHPEEIAALLARRESLLTSGTYPLPSQDWPAVPWPPF</sequence>
<reference evidence="1" key="1">
    <citation type="submission" date="2020-05" db="EMBL/GenBank/DDBJ databases">
        <authorList>
            <person name="Chiriac C."/>
            <person name="Salcher M."/>
            <person name="Ghai R."/>
            <person name="Kavagutti S V."/>
        </authorList>
    </citation>
    <scope>NUCLEOTIDE SEQUENCE</scope>
</reference>
<dbReference type="EMBL" id="CAFBAA010000007">
    <property type="protein sequence ID" value="CAB4841684.1"/>
    <property type="molecule type" value="Genomic_DNA"/>
</dbReference>
<protein>
    <submittedName>
        <fullName evidence="1">Unannotated protein</fullName>
    </submittedName>
</protein>
<accession>A0A6J6M246</accession>
<name>A0A6J6M246_9ZZZZ</name>
<evidence type="ECO:0000313" key="4">
    <source>
        <dbReference type="EMBL" id="CAB5076836.1"/>
    </source>
</evidence>
<dbReference type="EMBL" id="CAFBRC010000077">
    <property type="protein sequence ID" value="CAB5076836.1"/>
    <property type="molecule type" value="Genomic_DNA"/>
</dbReference>
<organism evidence="1">
    <name type="scientific">freshwater metagenome</name>
    <dbReference type="NCBI Taxonomy" id="449393"/>
    <lineage>
        <taxon>unclassified sequences</taxon>
        <taxon>metagenomes</taxon>
        <taxon>ecological metagenomes</taxon>
    </lineage>
</organism>